<sequence length="104" mass="11863">MLMWLLLTLLLLSVQGHGKVVSRTNCTATTKSNTEPPEHTEKPHHRTPLLYECMEDWPITCTEDSQCCSKECLKPFCKILGIEKPEKPMKGKGRKILSQKINHC</sequence>
<evidence type="ECO:0000313" key="2">
    <source>
        <dbReference type="EMBL" id="JAT08998.1"/>
    </source>
</evidence>
<dbReference type="AlphaFoldDB" id="A0A1B6KC21"/>
<gene>
    <name evidence="2" type="ORF">g.4115</name>
</gene>
<organism evidence="2">
    <name type="scientific">Graphocephala atropunctata</name>
    <dbReference type="NCBI Taxonomy" id="36148"/>
    <lineage>
        <taxon>Eukaryota</taxon>
        <taxon>Metazoa</taxon>
        <taxon>Ecdysozoa</taxon>
        <taxon>Arthropoda</taxon>
        <taxon>Hexapoda</taxon>
        <taxon>Insecta</taxon>
        <taxon>Pterygota</taxon>
        <taxon>Neoptera</taxon>
        <taxon>Paraneoptera</taxon>
        <taxon>Hemiptera</taxon>
        <taxon>Auchenorrhyncha</taxon>
        <taxon>Membracoidea</taxon>
        <taxon>Cicadellidae</taxon>
        <taxon>Cicadellinae</taxon>
        <taxon>Cicadellini</taxon>
        <taxon>Graphocephala</taxon>
    </lineage>
</organism>
<keyword evidence="1" id="KW-0732">Signal</keyword>
<protein>
    <recommendedName>
        <fullName evidence="3">WAP domain-containing protein</fullName>
    </recommendedName>
</protein>
<proteinExistence type="predicted"/>
<dbReference type="EMBL" id="GEBQ01030979">
    <property type="protein sequence ID" value="JAT08998.1"/>
    <property type="molecule type" value="Transcribed_RNA"/>
</dbReference>
<name>A0A1B6KC21_9HEMI</name>
<reference evidence="2" key="1">
    <citation type="submission" date="2015-11" db="EMBL/GenBank/DDBJ databases">
        <title>De novo transcriptome assembly of four potential Pierce s Disease insect vectors from Arizona vineyards.</title>
        <authorList>
            <person name="Tassone E.E."/>
        </authorList>
    </citation>
    <scope>NUCLEOTIDE SEQUENCE</scope>
</reference>
<accession>A0A1B6KC21</accession>
<feature type="chain" id="PRO_5008586452" description="WAP domain-containing protein" evidence="1">
    <location>
        <begin position="19"/>
        <end position="104"/>
    </location>
</feature>
<evidence type="ECO:0000256" key="1">
    <source>
        <dbReference type="SAM" id="SignalP"/>
    </source>
</evidence>
<evidence type="ECO:0008006" key="3">
    <source>
        <dbReference type="Google" id="ProtNLM"/>
    </source>
</evidence>
<feature type="signal peptide" evidence="1">
    <location>
        <begin position="1"/>
        <end position="18"/>
    </location>
</feature>